<evidence type="ECO:0000259" key="4">
    <source>
        <dbReference type="Pfam" id="PF02225"/>
    </source>
</evidence>
<dbReference type="CDD" id="cd09848">
    <property type="entry name" value="M28_TfR"/>
    <property type="match status" value="1"/>
</dbReference>
<keyword evidence="3" id="KW-0472">Membrane</keyword>
<comment type="subcellular location">
    <subcellularLocation>
        <location evidence="1">Cell membrane</location>
        <topology evidence="1">Single-pass type II membrane protein</topology>
    </subcellularLocation>
</comment>
<dbReference type="SUPFAM" id="SSF52025">
    <property type="entry name" value="PA domain"/>
    <property type="match status" value="1"/>
</dbReference>
<keyword evidence="3" id="KW-1133">Transmembrane helix</keyword>
<dbReference type="Gene3D" id="1.20.930.40">
    <property type="entry name" value="Transferrin receptor-like, dimerisation domain"/>
    <property type="match status" value="1"/>
</dbReference>
<dbReference type="PANTHER" id="PTHR10404">
    <property type="entry name" value="N-ACETYLATED-ALPHA-LINKED ACIDIC DIPEPTIDASE"/>
    <property type="match status" value="1"/>
</dbReference>
<evidence type="ECO:0000313" key="6">
    <source>
        <dbReference type="EMBL" id="MBN3312703.1"/>
    </source>
</evidence>
<name>A0A8J7NIK4_ATRSP</name>
<feature type="transmembrane region" description="Helical" evidence="3">
    <location>
        <begin position="68"/>
        <end position="89"/>
    </location>
</feature>
<dbReference type="Proteomes" id="UP000736164">
    <property type="component" value="Unassembled WGS sequence"/>
</dbReference>
<reference evidence="6" key="1">
    <citation type="journal article" date="2021" name="Cell">
        <title>Tracing the genetic footprints of vertebrate landing in non-teleost ray-finned fishes.</title>
        <authorList>
            <person name="Bi X."/>
            <person name="Wang K."/>
            <person name="Yang L."/>
            <person name="Pan H."/>
            <person name="Jiang H."/>
            <person name="Wei Q."/>
            <person name="Fang M."/>
            <person name="Yu H."/>
            <person name="Zhu C."/>
            <person name="Cai Y."/>
            <person name="He Y."/>
            <person name="Gan X."/>
            <person name="Zeng H."/>
            <person name="Yu D."/>
            <person name="Zhu Y."/>
            <person name="Jiang H."/>
            <person name="Qiu Q."/>
            <person name="Yang H."/>
            <person name="Zhang Y.E."/>
            <person name="Wang W."/>
            <person name="Zhu M."/>
            <person name="He S."/>
            <person name="Zhang G."/>
        </authorList>
    </citation>
    <scope>NUCLEOTIDE SEQUENCE</scope>
    <source>
        <strain evidence="6">Allg_001</strain>
    </source>
</reference>
<dbReference type="GO" id="GO:0140298">
    <property type="term" value="P:endocytic iron import into cell"/>
    <property type="evidence" value="ECO:0007669"/>
    <property type="project" value="TreeGrafter"/>
</dbReference>
<feature type="domain" description="Peptidase M28" evidence="5">
    <location>
        <begin position="384"/>
        <end position="585"/>
    </location>
</feature>
<evidence type="ECO:0000256" key="3">
    <source>
        <dbReference type="SAM" id="Phobius"/>
    </source>
</evidence>
<dbReference type="GO" id="GO:0009897">
    <property type="term" value="C:external side of plasma membrane"/>
    <property type="evidence" value="ECO:0007669"/>
    <property type="project" value="TreeGrafter"/>
</dbReference>
<keyword evidence="7" id="KW-1185">Reference proteome</keyword>
<feature type="non-terminal residue" evidence="6">
    <location>
        <position position="1"/>
    </location>
</feature>
<accession>A0A8J7NIK4</accession>
<protein>
    <submittedName>
        <fullName evidence="6">TFR2 protein</fullName>
    </submittedName>
</protein>
<gene>
    <name evidence="6" type="primary">Tfr2</name>
    <name evidence="6" type="ORF">GTO95_0007483</name>
</gene>
<proteinExistence type="inferred from homology"/>
<evidence type="ECO:0000256" key="2">
    <source>
        <dbReference type="ARBA" id="ARBA00005634"/>
    </source>
</evidence>
<evidence type="ECO:0000259" key="5">
    <source>
        <dbReference type="Pfam" id="PF04389"/>
    </source>
</evidence>
<dbReference type="FunFam" id="1.20.930.40:FF:000002">
    <property type="entry name" value="Transferrin receptor protein 1"/>
    <property type="match status" value="1"/>
</dbReference>
<dbReference type="AlphaFoldDB" id="A0A8J7NIK4"/>
<dbReference type="InterPro" id="IPR036757">
    <property type="entry name" value="TFR-like_dimer_dom_sf"/>
</dbReference>
<dbReference type="InterPro" id="IPR007484">
    <property type="entry name" value="Peptidase_M28"/>
</dbReference>
<dbReference type="Gene3D" id="3.40.630.10">
    <property type="entry name" value="Zn peptidases"/>
    <property type="match status" value="1"/>
</dbReference>
<evidence type="ECO:0000313" key="7">
    <source>
        <dbReference type="Proteomes" id="UP000736164"/>
    </source>
</evidence>
<dbReference type="Gene3D" id="3.50.30.30">
    <property type="match status" value="1"/>
</dbReference>
<dbReference type="Pfam" id="PF02225">
    <property type="entry name" value="PA"/>
    <property type="match status" value="1"/>
</dbReference>
<dbReference type="FunFam" id="3.40.630.10:FF:000101">
    <property type="entry name" value="N-acetylated alpha-linked acidic dipeptidase like 1"/>
    <property type="match status" value="1"/>
</dbReference>
<dbReference type="InterPro" id="IPR003137">
    <property type="entry name" value="PA_domain"/>
</dbReference>
<dbReference type="InterPro" id="IPR046450">
    <property type="entry name" value="PA_dom_sf"/>
</dbReference>
<evidence type="ECO:0000256" key="1">
    <source>
        <dbReference type="ARBA" id="ARBA00004401"/>
    </source>
</evidence>
<dbReference type="SUPFAM" id="SSF47672">
    <property type="entry name" value="Transferrin receptor-like dimerisation domain"/>
    <property type="match status" value="1"/>
</dbReference>
<sequence length="764" mass="83940">HMDTVRSLLSGRRCGRGLEEGDGEEGGDCRVEMKLVESEAEEDLEPGLTSDITALVLRKPRDRRRAGFYLTLITLLIFTTAFLLGYVTFRGSCYSCEESEGELVPVDDSAVLDSSSEDGVLYLGELRDMLRKYLKEETIGSTVSRMPHPPGSSEGNSLATEVLEFFRQLKMDHTWTDSHFANLQFPSRKVCSVQSPRVSDLTGGVRGGGGLVYVNYGRREDLELVQSLGVPAEGNVVIVRVGELSFAEKVANAQQAGAVGVLIYPDPADVPQDPRRLGLDSSVAISEHVHMGTGDPFTPGFPSFNHTQFPPTKSSGLPSIPALPISANVASKLLSQLSGPVSPRGWQGRLPYVRYALGPGLSSGDGRQIRLGVYNSMSAILLNNIFSSIEGCSEPDQYIIIGAQRDSWDPGAAKSAVGTAILMELARTFSAMVQNGFQPRRSLLFVSWDAGDFGSVGATEWLEGYLSMLHLKAIAYFSLDRAVLGDDKLSVYSSPLLAKLVEVAMNQVEHPKHAGQTISSYTQSQGSSWGSPIVKPLFLNSGAYSFTAFAGVPAMELQFTEEARPYPFTNTPLDTADRLQEFLQGRLPEAALAVAELVGQMALRLAHDHIVPLDFPCYSETTLQFSAQLSKYSAELQERGLSPHWVFTARGDYNRAAEKLRETILNSDVQDDKITRLYNMRIMRVEYYFLSQYVSAVETPFRHVLHGRGDHTLSALTEHLALLRSKPEKFDEARFRKQLALLTWTLQGAANALSGDVWNIDNLF</sequence>
<comment type="caution">
    <text evidence="6">The sequence shown here is derived from an EMBL/GenBank/DDBJ whole genome shotgun (WGS) entry which is preliminary data.</text>
</comment>
<dbReference type="SUPFAM" id="SSF53187">
    <property type="entry name" value="Zn-dependent exopeptidases"/>
    <property type="match status" value="1"/>
</dbReference>
<dbReference type="EMBL" id="JAAWVO010007985">
    <property type="protein sequence ID" value="MBN3312703.1"/>
    <property type="molecule type" value="Genomic_DNA"/>
</dbReference>
<comment type="similarity">
    <text evidence="2">Belongs to the peptidase M28 family. M28B subfamily.</text>
</comment>
<dbReference type="Pfam" id="PF04389">
    <property type="entry name" value="Peptidase_M28"/>
    <property type="match status" value="1"/>
</dbReference>
<dbReference type="PANTHER" id="PTHR10404:SF33">
    <property type="entry name" value="TRANSFERRIN RECEPTOR PROTEIN 2"/>
    <property type="match status" value="1"/>
</dbReference>
<keyword evidence="3" id="KW-0812">Transmembrane</keyword>
<dbReference type="InterPro" id="IPR039373">
    <property type="entry name" value="Peptidase_M28B"/>
</dbReference>
<feature type="non-terminal residue" evidence="6">
    <location>
        <position position="764"/>
    </location>
</feature>
<feature type="domain" description="PA" evidence="4">
    <location>
        <begin position="211"/>
        <end position="272"/>
    </location>
</feature>
<organism evidence="6 7">
    <name type="scientific">Atractosteus spatula</name>
    <name type="common">Alligator gar</name>
    <name type="synonym">Lepisosteus spatula</name>
    <dbReference type="NCBI Taxonomy" id="7917"/>
    <lineage>
        <taxon>Eukaryota</taxon>
        <taxon>Metazoa</taxon>
        <taxon>Chordata</taxon>
        <taxon>Craniata</taxon>
        <taxon>Vertebrata</taxon>
        <taxon>Euteleostomi</taxon>
        <taxon>Actinopterygii</taxon>
        <taxon>Neopterygii</taxon>
        <taxon>Holostei</taxon>
        <taxon>Semionotiformes</taxon>
        <taxon>Lepisosteidae</taxon>
        <taxon>Atractosteus</taxon>
    </lineage>
</organism>